<dbReference type="GO" id="GO:0016020">
    <property type="term" value="C:membrane"/>
    <property type="evidence" value="ECO:0007669"/>
    <property type="project" value="InterPro"/>
</dbReference>
<evidence type="ECO:0000259" key="16">
    <source>
        <dbReference type="PROSITE" id="PS51669"/>
    </source>
</evidence>
<dbReference type="PANTHER" id="PTHR43105">
    <property type="entry name" value="RESPIRATORY NITRATE REDUCTASE"/>
    <property type="match status" value="1"/>
</dbReference>
<protein>
    <recommendedName>
        <fullName evidence="14">NADH-quinone oxidoreductase</fullName>
        <ecNumber evidence="14">7.1.1.-</ecNumber>
    </recommendedName>
</protein>
<dbReference type="Gene3D" id="3.10.20.740">
    <property type="match status" value="1"/>
</dbReference>
<dbReference type="EC" id="7.1.1.-" evidence="14"/>
<feature type="domain" description="4Fe-4S His(Cys)3-ligated-type" evidence="17">
    <location>
        <begin position="83"/>
        <end position="122"/>
    </location>
</feature>
<dbReference type="PANTHER" id="PTHR43105:SF10">
    <property type="entry name" value="NADH-QUINONE OXIDOREDUCTASE SUBUNIT G"/>
    <property type="match status" value="1"/>
</dbReference>
<comment type="subunit">
    <text evidence="12">Composed of 13 different subunits. Subunits NuoCD, E, F, and G constitute the peripheral sector of the complex.</text>
</comment>
<keyword evidence="5 14" id="KW-0874">Quinone</keyword>
<evidence type="ECO:0000256" key="11">
    <source>
        <dbReference type="ARBA" id="ARBA00023075"/>
    </source>
</evidence>
<dbReference type="GO" id="GO:0048038">
    <property type="term" value="F:quinone binding"/>
    <property type="evidence" value="ECO:0007669"/>
    <property type="project" value="UniProtKB-UniRule"/>
</dbReference>
<evidence type="ECO:0000256" key="3">
    <source>
        <dbReference type="ARBA" id="ARBA00022485"/>
    </source>
</evidence>
<dbReference type="SMART" id="SM00929">
    <property type="entry name" value="NADH-G_4Fe-4S_3"/>
    <property type="match status" value="1"/>
</dbReference>
<dbReference type="Pfam" id="PF22117">
    <property type="entry name" value="Fer4_Nqo3"/>
    <property type="match status" value="1"/>
</dbReference>
<dbReference type="InterPro" id="IPR054351">
    <property type="entry name" value="NADH_UbQ_OxRdtase_ferredoxin"/>
</dbReference>
<dbReference type="PROSITE" id="PS00641">
    <property type="entry name" value="COMPLEX1_75K_1"/>
    <property type="match status" value="1"/>
</dbReference>
<feature type="region of interest" description="Disordered" evidence="15">
    <location>
        <begin position="803"/>
        <end position="837"/>
    </location>
</feature>
<feature type="domain" description="4Fe-4S Mo/W bis-MGD-type" evidence="16">
    <location>
        <begin position="221"/>
        <end position="283"/>
    </location>
</feature>
<comment type="cofactor">
    <cofactor evidence="14">
        <name>[2Fe-2S] cluster</name>
        <dbReference type="ChEBI" id="CHEBI:190135"/>
    </cofactor>
    <text evidence="14">Binds 1 [2Fe-2S] cluster per subunit.</text>
</comment>
<dbReference type="Pfam" id="PF13510">
    <property type="entry name" value="Fer2_4"/>
    <property type="match status" value="1"/>
</dbReference>
<dbReference type="SUPFAM" id="SSF53706">
    <property type="entry name" value="Formate dehydrogenase/DMSO reductase, domains 1-3"/>
    <property type="match status" value="1"/>
</dbReference>
<dbReference type="SUPFAM" id="SSF54292">
    <property type="entry name" value="2Fe-2S ferredoxin-like"/>
    <property type="match status" value="1"/>
</dbReference>
<dbReference type="InterPro" id="IPR010228">
    <property type="entry name" value="NADH_UbQ_OxRdtase_Gsu"/>
</dbReference>
<keyword evidence="7 14" id="KW-1278">Translocase</keyword>
<dbReference type="AlphaFoldDB" id="A0A9X2EMV9"/>
<evidence type="ECO:0000313" key="19">
    <source>
        <dbReference type="Proteomes" id="UP001139028"/>
    </source>
</evidence>
<dbReference type="PROSITE" id="PS51839">
    <property type="entry name" value="4FE4S_HC3"/>
    <property type="match status" value="1"/>
</dbReference>
<dbReference type="SUPFAM" id="SSF50692">
    <property type="entry name" value="ADC-like"/>
    <property type="match status" value="1"/>
</dbReference>
<dbReference type="Pfam" id="PF10588">
    <property type="entry name" value="NADH-G_4Fe-4S_3"/>
    <property type="match status" value="1"/>
</dbReference>
<keyword evidence="8 14" id="KW-0408">Iron</keyword>
<evidence type="ECO:0000256" key="13">
    <source>
        <dbReference type="ARBA" id="ARBA00047712"/>
    </source>
</evidence>
<evidence type="ECO:0000256" key="9">
    <source>
        <dbReference type="ARBA" id="ARBA00023014"/>
    </source>
</evidence>
<evidence type="ECO:0000256" key="15">
    <source>
        <dbReference type="SAM" id="MobiDB-lite"/>
    </source>
</evidence>
<dbReference type="Pfam" id="PF04879">
    <property type="entry name" value="Molybdop_Fe4S4"/>
    <property type="match status" value="1"/>
</dbReference>
<dbReference type="GO" id="GO:0003954">
    <property type="term" value="F:NADH dehydrogenase activity"/>
    <property type="evidence" value="ECO:0007669"/>
    <property type="project" value="TreeGrafter"/>
</dbReference>
<evidence type="ECO:0000256" key="10">
    <source>
        <dbReference type="ARBA" id="ARBA00023027"/>
    </source>
</evidence>
<keyword evidence="9 14" id="KW-0411">Iron-sulfur</keyword>
<evidence type="ECO:0000256" key="1">
    <source>
        <dbReference type="ARBA" id="ARBA00001966"/>
    </source>
</evidence>
<comment type="function">
    <text evidence="14">NDH-1 shuttles electrons from NADH, via FMN and iron-sulfur (Fe-S) centers, to quinones in the respiratory chain. Couples the redox reaction to proton translocation (for every two electrons transferred, four hydrogen ions are translocated across the cytoplasmic membrane), and thus conserves the redox energy in a proton gradient.</text>
</comment>
<dbReference type="GO" id="GO:0008137">
    <property type="term" value="F:NADH dehydrogenase (ubiquinone) activity"/>
    <property type="evidence" value="ECO:0007669"/>
    <property type="project" value="UniProtKB-UniRule"/>
</dbReference>
<comment type="caution">
    <text evidence="18">The sequence shown here is derived from an EMBL/GenBank/DDBJ whole genome shotgun (WGS) entry which is preliminary data.</text>
</comment>
<dbReference type="SMART" id="SM00926">
    <property type="entry name" value="Molybdop_Fe4S4"/>
    <property type="match status" value="1"/>
</dbReference>
<comment type="catalytic activity">
    <reaction evidence="13 14">
        <text>a quinone + NADH + 5 H(+)(in) = a quinol + NAD(+) + 4 H(+)(out)</text>
        <dbReference type="Rhea" id="RHEA:57888"/>
        <dbReference type="ChEBI" id="CHEBI:15378"/>
        <dbReference type="ChEBI" id="CHEBI:24646"/>
        <dbReference type="ChEBI" id="CHEBI:57540"/>
        <dbReference type="ChEBI" id="CHEBI:57945"/>
        <dbReference type="ChEBI" id="CHEBI:132124"/>
    </reaction>
</comment>
<evidence type="ECO:0000256" key="12">
    <source>
        <dbReference type="ARBA" id="ARBA00026021"/>
    </source>
</evidence>
<keyword evidence="4 14" id="KW-0001">2Fe-2S</keyword>
<evidence type="ECO:0000256" key="2">
    <source>
        <dbReference type="ARBA" id="ARBA00005404"/>
    </source>
</evidence>
<keyword evidence="11" id="KW-0830">Ubiquinone</keyword>
<dbReference type="PROSITE" id="PS00642">
    <property type="entry name" value="COMPLEX1_75K_2"/>
    <property type="match status" value="1"/>
</dbReference>
<evidence type="ECO:0000256" key="6">
    <source>
        <dbReference type="ARBA" id="ARBA00022723"/>
    </source>
</evidence>
<dbReference type="NCBIfam" id="TIGR01973">
    <property type="entry name" value="NuoG"/>
    <property type="match status" value="1"/>
</dbReference>
<dbReference type="PROSITE" id="PS00643">
    <property type="entry name" value="COMPLEX1_75K_3"/>
    <property type="match status" value="1"/>
</dbReference>
<dbReference type="EMBL" id="JALBWM010000052">
    <property type="protein sequence ID" value="MCO1335162.1"/>
    <property type="molecule type" value="Genomic_DNA"/>
</dbReference>
<proteinExistence type="inferred from homology"/>
<dbReference type="GO" id="GO:0051537">
    <property type="term" value="F:2 iron, 2 sulfur cluster binding"/>
    <property type="evidence" value="ECO:0007669"/>
    <property type="project" value="UniProtKB-UniRule"/>
</dbReference>
<evidence type="ECO:0000256" key="5">
    <source>
        <dbReference type="ARBA" id="ARBA00022719"/>
    </source>
</evidence>
<dbReference type="FunFam" id="3.10.20.740:FF:000002">
    <property type="entry name" value="NADH-quinone oxidoreductase"/>
    <property type="match status" value="1"/>
</dbReference>
<dbReference type="Proteomes" id="UP001139028">
    <property type="component" value="Unassembled WGS sequence"/>
</dbReference>
<dbReference type="SUPFAM" id="SSF54862">
    <property type="entry name" value="4Fe-4S ferredoxins"/>
    <property type="match status" value="1"/>
</dbReference>
<evidence type="ECO:0000313" key="18">
    <source>
        <dbReference type="EMBL" id="MCO1335162.1"/>
    </source>
</evidence>
<dbReference type="InterPro" id="IPR001041">
    <property type="entry name" value="2Fe-2S_ferredoxin-type"/>
</dbReference>
<dbReference type="CDD" id="cd00207">
    <property type="entry name" value="fer2"/>
    <property type="match status" value="1"/>
</dbReference>
<dbReference type="InterPro" id="IPR006656">
    <property type="entry name" value="Mopterin_OxRdtase"/>
</dbReference>
<dbReference type="GO" id="GO:0042773">
    <property type="term" value="P:ATP synthesis coupled electron transport"/>
    <property type="evidence" value="ECO:0007669"/>
    <property type="project" value="InterPro"/>
</dbReference>
<keyword evidence="6 14" id="KW-0479">Metal-binding</keyword>
<gene>
    <name evidence="18" type="primary">nuoG</name>
    <name evidence="18" type="ORF">MO867_12550</name>
</gene>
<dbReference type="InterPro" id="IPR000283">
    <property type="entry name" value="NADH_UbQ_OxRdtase_75kDa_su_CS"/>
</dbReference>
<name>A0A9X2EMV9_9GAMM</name>
<reference evidence="18" key="1">
    <citation type="journal article" date="2022" name="Arch. Microbiol.">
        <title>Microbulbifer okhotskensis sp. nov., isolated from a deep bottom sediment of the Okhotsk Sea.</title>
        <authorList>
            <person name="Romanenko L."/>
            <person name="Kurilenko V."/>
            <person name="Otstavnykh N."/>
            <person name="Velansky P."/>
            <person name="Isaeva M."/>
            <person name="Mikhailov V."/>
        </authorList>
    </citation>
    <scope>NUCLEOTIDE SEQUENCE</scope>
    <source>
        <strain evidence="18">OS29</strain>
    </source>
</reference>
<dbReference type="InterPro" id="IPR009010">
    <property type="entry name" value="Asp_de-COase-like_dom_sf"/>
</dbReference>
<sequence length="949" mass="104910">MPTITIDGSKYQIDGDQNLLTACLSLGLNVPYFCWHPAMGSVGACRQCAVIEYKDSGDQHGRLIMSCMTPVKNGGIYSVNSETAKDFRGSVIEDLMTNHPHDCPVCEEGGECHLQDMTEMSGHTMRRYQGTKRTYRNQYLGPFINHEMNRCITCYRCIRFYHDYAGGEDLQALGRNHQVFFGRNQEGMLENGFSGNLVEVCPTGVFTDKTFSQHFVRKWDLQTAPSVCEHCAVGCNTAPGARESGSQQNPLLRRVVNFYHHDINGYFLCDRGRFGYEYVNSKSRIDKVLSAREDAVISSTADEDERLHKDIPPKEAVLALADKLAQAQRGNHRLIGIGSPRASLENNFALQQFVGCENFFSGINKRDTQLLQLINTIQCDKRIHSPTTPEIEDADLVLILGEDIYNTAPRISLAVRQAARNRQKQQAESLRIPLWQDASVRQLEGESSPIIFIGAELNQLSDVTSKTLFVRPEKTALIGEAIANYVSSAEDNKNRLDPDSSQQAEHIAQLLATAKNPVIISGTGSKDIHLIHSAAEIAISLSEKKETAISLYLCCGEANSLGVTQFFSGECGYLEKLITELREDKGENDKTLIILENNLFRRLSSEDLHVLFASVEHIILLDTLLNETAKHADLIFPVSATAESQGTFVNNTGLAQRFYTVYEGTGFIQESWRWLSDAAVYCKERTETIEAISNWSHCPDVTEALAESVPSLSVIKQLGPDENFRIEGLKVARQSARYSGRTAIHAEEHVSEAPPPQDPDAPMSFSMEGIHNPNRTSLQANIWSPGWNSNQSIFKFQQEVGGERRGGASGMTIQRKETPLSRRPSAPNITDPAKSASPGLQTLPIYRMFGSEELSNQSMTLSTVIDNPFFTLNEVDAKRADLDHGDFVALDATCGIFHGRAFISGTQPAGSIGVPFGLPGLEGLAAELPGWANLLQVEKNATTEQESQS</sequence>
<evidence type="ECO:0000256" key="4">
    <source>
        <dbReference type="ARBA" id="ARBA00022714"/>
    </source>
</evidence>
<evidence type="ECO:0000256" key="8">
    <source>
        <dbReference type="ARBA" id="ARBA00023004"/>
    </source>
</evidence>
<comment type="cofactor">
    <cofactor evidence="1 14">
        <name>[4Fe-4S] cluster</name>
        <dbReference type="ChEBI" id="CHEBI:49883"/>
    </cofactor>
</comment>
<dbReference type="Gene3D" id="2.20.25.90">
    <property type="entry name" value="ADC-like domains"/>
    <property type="match status" value="1"/>
</dbReference>
<accession>A0A9X2EMV9</accession>
<dbReference type="InterPro" id="IPR036010">
    <property type="entry name" value="2Fe-2S_ferredoxin-like_sf"/>
</dbReference>
<dbReference type="InterPro" id="IPR019574">
    <property type="entry name" value="NADH_UbQ_OxRdtase_Gsu_4Fe4S-bd"/>
</dbReference>
<dbReference type="Pfam" id="PF00384">
    <property type="entry name" value="Molybdopterin"/>
    <property type="match status" value="1"/>
</dbReference>
<evidence type="ECO:0000256" key="14">
    <source>
        <dbReference type="RuleBase" id="RU003525"/>
    </source>
</evidence>
<keyword evidence="10 14" id="KW-0520">NAD</keyword>
<dbReference type="RefSeq" id="WP_252467996.1">
    <property type="nucleotide sequence ID" value="NZ_JALBWM010000052.1"/>
</dbReference>
<comment type="similarity">
    <text evidence="2 14">Belongs to the complex I 75 kDa subunit family.</text>
</comment>
<organism evidence="18 19">
    <name type="scientific">Microbulbifer okhotskensis</name>
    <dbReference type="NCBI Taxonomy" id="2926617"/>
    <lineage>
        <taxon>Bacteria</taxon>
        <taxon>Pseudomonadati</taxon>
        <taxon>Pseudomonadota</taxon>
        <taxon>Gammaproteobacteria</taxon>
        <taxon>Cellvibrionales</taxon>
        <taxon>Microbulbiferaceae</taxon>
        <taxon>Microbulbifer</taxon>
    </lineage>
</organism>
<dbReference type="Gene3D" id="3.40.50.740">
    <property type="match status" value="1"/>
</dbReference>
<dbReference type="InterPro" id="IPR050123">
    <property type="entry name" value="Prok_molybdopt-oxidoreductase"/>
</dbReference>
<evidence type="ECO:0000256" key="7">
    <source>
        <dbReference type="ARBA" id="ARBA00022967"/>
    </source>
</evidence>
<dbReference type="GO" id="GO:0046872">
    <property type="term" value="F:metal ion binding"/>
    <property type="evidence" value="ECO:0007669"/>
    <property type="project" value="UniProtKB-UniRule"/>
</dbReference>
<keyword evidence="3 14" id="KW-0004">4Fe-4S</keyword>
<dbReference type="PROSITE" id="PS51669">
    <property type="entry name" value="4FE4S_MOW_BIS_MGD"/>
    <property type="match status" value="1"/>
</dbReference>
<keyword evidence="19" id="KW-1185">Reference proteome</keyword>
<dbReference type="InterPro" id="IPR006963">
    <property type="entry name" value="Mopterin_OxRdtase_4Fe-4S_dom"/>
</dbReference>
<evidence type="ECO:0000259" key="17">
    <source>
        <dbReference type="PROSITE" id="PS51839"/>
    </source>
</evidence>
<dbReference type="GO" id="GO:0051539">
    <property type="term" value="F:4 iron, 4 sulfur cluster binding"/>
    <property type="evidence" value="ECO:0007669"/>
    <property type="project" value="UniProtKB-KW"/>
</dbReference>